<dbReference type="InterPro" id="IPR029510">
    <property type="entry name" value="Ald_DH_CS_GLU"/>
</dbReference>
<feature type="region of interest" description="Disordered" evidence="5">
    <location>
        <begin position="34"/>
        <end position="59"/>
    </location>
</feature>
<gene>
    <name evidence="7" type="ORF">LQ384_26445</name>
</gene>
<sequence>MTENGQPRSVVDGTDVDARAAAFLAAGTVPHVIEGERRQSRAGGERPIMNPSTGHQIGTVTSGDADDLDDAVRSARAAFEDGRWRLLTPREKETRLQRLADLIETHREVTGDLDGLDAGILRKYASFVSQASINALRYYAGWPTKIAGHLPPVGPDYTAQERIEPIGVMGVIKPWNGPGAFFNQVAPALAAGNSVVLKPAEHTPLTATYMALLALEAGIPPGVLNVVHGDGAVGSPLVAHPAVNRLSFTGSVATGRALAAAAAQTFKKVNIELGGKSPVIVFPDADLELAAVAATGSVWNNSGQVCTAGSRTLVHRDIYEEFLERAVEASKDLTVGHAFDDTADLGPLISPQQRDKVRSYVEIGRSEGAAVKLVGRAPETGGNYQAPVIFADVDMSMRVAREEIFGPVMSVIPFDSEEQAYRIANDTEFGLAAGVFTRDIARADRAADALDVGTVWINCYQVLDAAVSFGGAKHSGYGRSLGSPALEEYTRRKSVWSRRYAADPLR</sequence>
<dbReference type="InterPro" id="IPR016163">
    <property type="entry name" value="Ald_DH_C"/>
</dbReference>
<dbReference type="Gene3D" id="3.40.605.10">
    <property type="entry name" value="Aldehyde Dehydrogenase, Chain A, domain 1"/>
    <property type="match status" value="1"/>
</dbReference>
<dbReference type="InterPro" id="IPR016162">
    <property type="entry name" value="Ald_DH_N"/>
</dbReference>
<name>A0AAW4XQC3_RHORH</name>
<reference evidence="7" key="1">
    <citation type="submission" date="2021-11" db="EMBL/GenBank/DDBJ databases">
        <title>Development of a sustainable strategy for remediation of hydrocarbon-contaminated territories based on the waste exchange concept.</title>
        <authorList>
            <person name="Elkin A."/>
        </authorList>
    </citation>
    <scope>NUCLEOTIDE SEQUENCE</scope>
    <source>
        <strain evidence="7">IEGM 757</strain>
    </source>
</reference>
<dbReference type="GO" id="GO:0016620">
    <property type="term" value="F:oxidoreductase activity, acting on the aldehyde or oxo group of donors, NAD or NADP as acceptor"/>
    <property type="evidence" value="ECO:0007669"/>
    <property type="project" value="InterPro"/>
</dbReference>
<proteinExistence type="inferred from homology"/>
<dbReference type="FunFam" id="3.40.309.10:FF:000012">
    <property type="entry name" value="Betaine aldehyde dehydrogenase"/>
    <property type="match status" value="1"/>
</dbReference>
<dbReference type="FunFam" id="3.40.605.10:FF:000007">
    <property type="entry name" value="NAD/NADP-dependent betaine aldehyde dehydrogenase"/>
    <property type="match status" value="1"/>
</dbReference>
<dbReference type="InterPro" id="IPR015590">
    <property type="entry name" value="Aldehyde_DH_dom"/>
</dbReference>
<evidence type="ECO:0000313" key="7">
    <source>
        <dbReference type="EMBL" id="MCD2114647.1"/>
    </source>
</evidence>
<dbReference type="EMBL" id="JAJNCO010000025">
    <property type="protein sequence ID" value="MCD2114647.1"/>
    <property type="molecule type" value="Genomic_DNA"/>
</dbReference>
<dbReference type="Proteomes" id="UP001198630">
    <property type="component" value="Unassembled WGS sequence"/>
</dbReference>
<evidence type="ECO:0000256" key="1">
    <source>
        <dbReference type="ARBA" id="ARBA00009986"/>
    </source>
</evidence>
<organism evidence="7 8">
    <name type="scientific">Rhodococcus rhodochrous</name>
    <dbReference type="NCBI Taxonomy" id="1829"/>
    <lineage>
        <taxon>Bacteria</taxon>
        <taxon>Bacillati</taxon>
        <taxon>Actinomycetota</taxon>
        <taxon>Actinomycetes</taxon>
        <taxon>Mycobacteriales</taxon>
        <taxon>Nocardiaceae</taxon>
        <taxon>Rhodococcus</taxon>
    </lineage>
</organism>
<accession>A0AAW4XQC3</accession>
<dbReference type="InterPro" id="IPR016161">
    <property type="entry name" value="Ald_DH/histidinol_DH"/>
</dbReference>
<evidence type="ECO:0000256" key="5">
    <source>
        <dbReference type="SAM" id="MobiDB-lite"/>
    </source>
</evidence>
<evidence type="ECO:0000259" key="6">
    <source>
        <dbReference type="Pfam" id="PF00171"/>
    </source>
</evidence>
<keyword evidence="2 4" id="KW-0560">Oxidoreductase</keyword>
<evidence type="ECO:0000256" key="3">
    <source>
        <dbReference type="PROSITE-ProRule" id="PRU10007"/>
    </source>
</evidence>
<dbReference type="PROSITE" id="PS00687">
    <property type="entry name" value="ALDEHYDE_DEHYDR_GLU"/>
    <property type="match status" value="1"/>
</dbReference>
<evidence type="ECO:0000256" key="4">
    <source>
        <dbReference type="RuleBase" id="RU003345"/>
    </source>
</evidence>
<feature type="domain" description="Aldehyde dehydrogenase" evidence="6">
    <location>
        <begin position="44"/>
        <end position="495"/>
    </location>
</feature>
<comment type="caution">
    <text evidence="7">The sequence shown here is derived from an EMBL/GenBank/DDBJ whole genome shotgun (WGS) entry which is preliminary data.</text>
</comment>
<evidence type="ECO:0000256" key="2">
    <source>
        <dbReference type="ARBA" id="ARBA00023002"/>
    </source>
</evidence>
<feature type="compositionally biased region" description="Polar residues" evidence="5">
    <location>
        <begin position="50"/>
        <end position="59"/>
    </location>
</feature>
<protein>
    <submittedName>
        <fullName evidence="7">Aldehyde dehydrogenase family protein</fullName>
    </submittedName>
</protein>
<dbReference type="Gene3D" id="3.40.309.10">
    <property type="entry name" value="Aldehyde Dehydrogenase, Chain A, domain 2"/>
    <property type="match status" value="1"/>
</dbReference>
<dbReference type="AlphaFoldDB" id="A0AAW4XQC3"/>
<dbReference type="RefSeq" id="WP_230792617.1">
    <property type="nucleotide sequence ID" value="NZ_JAJNCO010000025.1"/>
</dbReference>
<dbReference type="PANTHER" id="PTHR11699">
    <property type="entry name" value="ALDEHYDE DEHYDROGENASE-RELATED"/>
    <property type="match status" value="1"/>
</dbReference>
<evidence type="ECO:0000313" key="8">
    <source>
        <dbReference type="Proteomes" id="UP001198630"/>
    </source>
</evidence>
<dbReference type="SUPFAM" id="SSF53720">
    <property type="entry name" value="ALDH-like"/>
    <property type="match status" value="1"/>
</dbReference>
<feature type="active site" evidence="3">
    <location>
        <position position="272"/>
    </location>
</feature>
<comment type="similarity">
    <text evidence="1 4">Belongs to the aldehyde dehydrogenase family.</text>
</comment>
<dbReference type="Pfam" id="PF00171">
    <property type="entry name" value="Aldedh"/>
    <property type="match status" value="1"/>
</dbReference>